<dbReference type="Pfam" id="PF00578">
    <property type="entry name" value="AhpC-TSA"/>
    <property type="match status" value="1"/>
</dbReference>
<organism evidence="12 13">
    <name type="scientific">Methanocorpusculum vombati</name>
    <dbReference type="NCBI Taxonomy" id="3002864"/>
    <lineage>
        <taxon>Archaea</taxon>
        <taxon>Methanobacteriati</taxon>
        <taxon>Methanobacteriota</taxon>
        <taxon>Stenosarchaea group</taxon>
        <taxon>Methanomicrobia</taxon>
        <taxon>Methanomicrobiales</taxon>
        <taxon>Methanocorpusculaceae</taxon>
        <taxon>Methanocorpusculum</taxon>
    </lineage>
</organism>
<protein>
    <recommendedName>
        <fullName evidence="2">thioredoxin-dependent peroxiredoxin</fullName>
        <ecNumber evidence="2">1.11.1.24</ecNumber>
    </recommendedName>
    <alternativeName>
        <fullName evidence="8">Thioredoxin peroxidase</fullName>
    </alternativeName>
</protein>
<keyword evidence="7" id="KW-0676">Redox-active center</keyword>
<feature type="domain" description="Thioredoxin" evidence="11">
    <location>
        <begin position="3"/>
        <end position="155"/>
    </location>
</feature>
<dbReference type="Gene3D" id="3.40.30.10">
    <property type="entry name" value="Glutaredoxin"/>
    <property type="match status" value="1"/>
</dbReference>
<dbReference type="PANTHER" id="PTHR42801:SF4">
    <property type="entry name" value="AHPC_TSA FAMILY PROTEIN"/>
    <property type="match status" value="1"/>
</dbReference>
<evidence type="ECO:0000313" key="13">
    <source>
        <dbReference type="Proteomes" id="UP001141336"/>
    </source>
</evidence>
<dbReference type="PANTHER" id="PTHR42801">
    <property type="entry name" value="THIOREDOXIN-DEPENDENT PEROXIDE REDUCTASE"/>
    <property type="match status" value="1"/>
</dbReference>
<accession>A0ABT4INQ7</accession>
<name>A0ABT4INQ7_9EURY</name>
<evidence type="ECO:0000256" key="6">
    <source>
        <dbReference type="ARBA" id="ARBA00023157"/>
    </source>
</evidence>
<comment type="subunit">
    <text evidence="1">Monomer.</text>
</comment>
<evidence type="ECO:0000256" key="7">
    <source>
        <dbReference type="ARBA" id="ARBA00023284"/>
    </source>
</evidence>
<keyword evidence="6" id="KW-1015">Disulfide bond</keyword>
<evidence type="ECO:0000256" key="1">
    <source>
        <dbReference type="ARBA" id="ARBA00011245"/>
    </source>
</evidence>
<dbReference type="CDD" id="cd03017">
    <property type="entry name" value="PRX_BCP"/>
    <property type="match status" value="1"/>
</dbReference>
<evidence type="ECO:0000259" key="11">
    <source>
        <dbReference type="PROSITE" id="PS51352"/>
    </source>
</evidence>
<comment type="caution">
    <text evidence="12">The sequence shown here is derived from an EMBL/GenBank/DDBJ whole genome shotgun (WGS) entry which is preliminary data.</text>
</comment>
<proteinExistence type="inferred from homology"/>
<evidence type="ECO:0000256" key="3">
    <source>
        <dbReference type="ARBA" id="ARBA00022559"/>
    </source>
</evidence>
<comment type="catalytic activity">
    <reaction evidence="10">
        <text>a hydroperoxide + [thioredoxin]-dithiol = an alcohol + [thioredoxin]-disulfide + H2O</text>
        <dbReference type="Rhea" id="RHEA:62620"/>
        <dbReference type="Rhea" id="RHEA-COMP:10698"/>
        <dbReference type="Rhea" id="RHEA-COMP:10700"/>
        <dbReference type="ChEBI" id="CHEBI:15377"/>
        <dbReference type="ChEBI" id="CHEBI:29950"/>
        <dbReference type="ChEBI" id="CHEBI:30879"/>
        <dbReference type="ChEBI" id="CHEBI:35924"/>
        <dbReference type="ChEBI" id="CHEBI:50058"/>
        <dbReference type="EC" id="1.11.1.24"/>
    </reaction>
</comment>
<dbReference type="Proteomes" id="UP001141336">
    <property type="component" value="Unassembled WGS sequence"/>
</dbReference>
<evidence type="ECO:0000256" key="2">
    <source>
        <dbReference type="ARBA" id="ARBA00013017"/>
    </source>
</evidence>
<dbReference type="EC" id="1.11.1.24" evidence="2"/>
<dbReference type="SUPFAM" id="SSF52833">
    <property type="entry name" value="Thioredoxin-like"/>
    <property type="match status" value="1"/>
</dbReference>
<evidence type="ECO:0000256" key="5">
    <source>
        <dbReference type="ARBA" id="ARBA00023002"/>
    </source>
</evidence>
<dbReference type="InterPro" id="IPR036249">
    <property type="entry name" value="Thioredoxin-like_sf"/>
</dbReference>
<sequence>MSLNVNDTIPGFCLPDAAGNKICIPDASADLTVLYFYPKDNTSGCTLEAKEFSELLPRFTELGVKVYGISQDSIKSHEKFIQKQELTVPLLSDPDHIAIEGFGVWIQKKLYGREYMGVDRSTFIIDGSGKILAAWNKVKSRGHAAAVLQKVQELR</sequence>
<keyword evidence="3" id="KW-0575">Peroxidase</keyword>
<evidence type="ECO:0000256" key="8">
    <source>
        <dbReference type="ARBA" id="ARBA00032824"/>
    </source>
</evidence>
<comment type="similarity">
    <text evidence="9">Belongs to the peroxiredoxin family. BCP/PrxQ subfamily.</text>
</comment>
<evidence type="ECO:0000313" key="12">
    <source>
        <dbReference type="EMBL" id="MCZ0862728.1"/>
    </source>
</evidence>
<keyword evidence="5" id="KW-0560">Oxidoreductase</keyword>
<keyword evidence="13" id="KW-1185">Reference proteome</keyword>
<dbReference type="RefSeq" id="WP_268922984.1">
    <property type="nucleotide sequence ID" value="NZ_JAPTGC010000006.1"/>
</dbReference>
<evidence type="ECO:0000256" key="9">
    <source>
        <dbReference type="ARBA" id="ARBA00038489"/>
    </source>
</evidence>
<gene>
    <name evidence="12" type="ORF">O0S09_05585</name>
</gene>
<dbReference type="InterPro" id="IPR050924">
    <property type="entry name" value="Peroxiredoxin_BCP/PrxQ"/>
</dbReference>
<dbReference type="EMBL" id="JAPTGC010000006">
    <property type="protein sequence ID" value="MCZ0862728.1"/>
    <property type="molecule type" value="Genomic_DNA"/>
</dbReference>
<dbReference type="PIRSF" id="PIRSF000239">
    <property type="entry name" value="AHPC"/>
    <property type="match status" value="1"/>
</dbReference>
<dbReference type="InterPro" id="IPR000866">
    <property type="entry name" value="AhpC/TSA"/>
</dbReference>
<dbReference type="InterPro" id="IPR024706">
    <property type="entry name" value="Peroxiredoxin_AhpC-typ"/>
</dbReference>
<reference evidence="12" key="1">
    <citation type="submission" date="2022-12" db="EMBL/GenBank/DDBJ databases">
        <title>Isolation and characterisation of novel Methanocorpusculum spp. from native Australian herbivores indicates the genus is ancestrally host-associated.</title>
        <authorList>
            <person name="Volmer J.G."/>
            <person name="Soo R.M."/>
            <person name="Evans P.N."/>
            <person name="Hoedt E.C."/>
            <person name="Astorga Alsina A.L."/>
            <person name="Woodcroft B.J."/>
            <person name="Tyson G.W."/>
            <person name="Hugenholtz P."/>
            <person name="Morrison M."/>
        </authorList>
    </citation>
    <scope>NUCLEOTIDE SEQUENCE</scope>
    <source>
        <strain evidence="12">CW153</strain>
    </source>
</reference>
<dbReference type="PROSITE" id="PS51352">
    <property type="entry name" value="THIOREDOXIN_2"/>
    <property type="match status" value="1"/>
</dbReference>
<evidence type="ECO:0000256" key="4">
    <source>
        <dbReference type="ARBA" id="ARBA00022862"/>
    </source>
</evidence>
<dbReference type="InterPro" id="IPR013766">
    <property type="entry name" value="Thioredoxin_domain"/>
</dbReference>
<keyword evidence="4" id="KW-0049">Antioxidant</keyword>
<evidence type="ECO:0000256" key="10">
    <source>
        <dbReference type="ARBA" id="ARBA00049091"/>
    </source>
</evidence>